<dbReference type="PANTHER" id="PTHR23112:SF43">
    <property type="entry name" value="CYCLIC AMP RECEPTOR-LIKE PROTEIN A"/>
    <property type="match status" value="1"/>
</dbReference>
<keyword evidence="3 9" id="KW-1133">Transmembrane helix</keyword>
<dbReference type="GO" id="GO:0007189">
    <property type="term" value="P:adenylate cyclase-activating G protein-coupled receptor signaling pathway"/>
    <property type="evidence" value="ECO:0007669"/>
    <property type="project" value="TreeGrafter"/>
</dbReference>
<dbReference type="PROSITE" id="PS50261">
    <property type="entry name" value="G_PROTEIN_RECEP_F2_4"/>
    <property type="match status" value="1"/>
</dbReference>
<accession>A0A913ZHG2</accession>
<dbReference type="GeneID" id="119723726"/>
<dbReference type="PRINTS" id="PR02001">
    <property type="entry name" value="GCR1CAMPR"/>
</dbReference>
<dbReference type="GO" id="GO:0007166">
    <property type="term" value="P:cell surface receptor signaling pathway"/>
    <property type="evidence" value="ECO:0007669"/>
    <property type="project" value="InterPro"/>
</dbReference>
<evidence type="ECO:0000256" key="8">
    <source>
        <dbReference type="SAM" id="MobiDB-lite"/>
    </source>
</evidence>
<feature type="transmembrane region" description="Helical" evidence="9">
    <location>
        <begin position="112"/>
        <end position="135"/>
    </location>
</feature>
<keyword evidence="6" id="KW-0675">Receptor</keyword>
<feature type="transmembrane region" description="Helical" evidence="9">
    <location>
        <begin position="82"/>
        <end position="100"/>
    </location>
</feature>
<comment type="subcellular location">
    <subcellularLocation>
        <location evidence="1">Membrane</location>
        <topology evidence="1">Multi-pass membrane protein</topology>
    </subcellularLocation>
</comment>
<reference evidence="11" key="1">
    <citation type="submission" date="2022-11" db="UniProtKB">
        <authorList>
            <consortium name="EnsemblMetazoa"/>
        </authorList>
    </citation>
    <scope>IDENTIFICATION</scope>
</reference>
<keyword evidence="5 9" id="KW-0472">Membrane</keyword>
<feature type="transmembrane region" description="Helical" evidence="9">
    <location>
        <begin position="191"/>
        <end position="213"/>
    </location>
</feature>
<evidence type="ECO:0000256" key="6">
    <source>
        <dbReference type="ARBA" id="ARBA00023170"/>
    </source>
</evidence>
<keyword evidence="4" id="KW-0297">G-protein coupled receptor</keyword>
<evidence type="ECO:0000256" key="1">
    <source>
        <dbReference type="ARBA" id="ARBA00004141"/>
    </source>
</evidence>
<keyword evidence="7" id="KW-0807">Transducer</keyword>
<organism evidence="11 12">
    <name type="scientific">Patiria miniata</name>
    <name type="common">Bat star</name>
    <name type="synonym">Asterina miniata</name>
    <dbReference type="NCBI Taxonomy" id="46514"/>
    <lineage>
        <taxon>Eukaryota</taxon>
        <taxon>Metazoa</taxon>
        <taxon>Echinodermata</taxon>
        <taxon>Eleutherozoa</taxon>
        <taxon>Asterozoa</taxon>
        <taxon>Asteroidea</taxon>
        <taxon>Valvatacea</taxon>
        <taxon>Valvatida</taxon>
        <taxon>Asterinidae</taxon>
        <taxon>Patiria</taxon>
    </lineage>
</organism>
<feature type="transmembrane region" description="Helical" evidence="9">
    <location>
        <begin position="271"/>
        <end position="293"/>
    </location>
</feature>
<dbReference type="EnsemblMetazoa" id="XM_038194542.1">
    <property type="protein sequence ID" value="XP_038050470.1"/>
    <property type="gene ID" value="LOC119723726"/>
</dbReference>
<evidence type="ECO:0000256" key="2">
    <source>
        <dbReference type="ARBA" id="ARBA00022692"/>
    </source>
</evidence>
<dbReference type="PRINTS" id="PR02000">
    <property type="entry name" value="GCR1PLANT"/>
</dbReference>
<dbReference type="Proteomes" id="UP000887568">
    <property type="component" value="Unplaced"/>
</dbReference>
<dbReference type="InterPro" id="IPR017981">
    <property type="entry name" value="GPCR_2-like_7TM"/>
</dbReference>
<dbReference type="AlphaFoldDB" id="A0A913ZHG2"/>
<evidence type="ECO:0000313" key="11">
    <source>
        <dbReference type="EnsemblMetazoa" id="XP_038050470.1"/>
    </source>
</evidence>
<feature type="region of interest" description="Disordered" evidence="8">
    <location>
        <begin position="325"/>
        <end position="383"/>
    </location>
</feature>
<dbReference type="GO" id="GO:0005886">
    <property type="term" value="C:plasma membrane"/>
    <property type="evidence" value="ECO:0007669"/>
    <property type="project" value="TreeGrafter"/>
</dbReference>
<dbReference type="InterPro" id="IPR022343">
    <property type="entry name" value="GCR1-cAMP_receptor"/>
</dbReference>
<feature type="transmembrane region" description="Helical" evidence="9">
    <location>
        <begin position="242"/>
        <end position="259"/>
    </location>
</feature>
<evidence type="ECO:0000259" key="10">
    <source>
        <dbReference type="PROSITE" id="PS50261"/>
    </source>
</evidence>
<feature type="transmembrane region" description="Helical" evidence="9">
    <location>
        <begin position="51"/>
        <end position="70"/>
    </location>
</feature>
<dbReference type="SUPFAM" id="SSF81321">
    <property type="entry name" value="Family A G protein-coupled receptor-like"/>
    <property type="match status" value="1"/>
</dbReference>
<dbReference type="PANTHER" id="PTHR23112">
    <property type="entry name" value="G PROTEIN-COUPLED RECEPTOR 157-RELATED"/>
    <property type="match status" value="1"/>
</dbReference>
<feature type="domain" description="G-protein coupled receptors family 2 profile 2" evidence="10">
    <location>
        <begin position="45"/>
        <end position="297"/>
    </location>
</feature>
<protein>
    <recommendedName>
        <fullName evidence="10">G-protein coupled receptors family 2 profile 2 domain-containing protein</fullName>
    </recommendedName>
</protein>
<feature type="transmembrane region" description="Helical" evidence="9">
    <location>
        <begin position="147"/>
        <end position="166"/>
    </location>
</feature>
<dbReference type="OrthoDB" id="100006at2759"/>
<name>A0A913ZHG2_PATMI</name>
<dbReference type="RefSeq" id="XP_038050470.1">
    <property type="nucleotide sequence ID" value="XM_038194542.1"/>
</dbReference>
<sequence>MATDGADFGGENFTSDVGNGVVTPTDQAGIACTLFDGDQAKCDAVVGVKKAMASLSLIGCLFMIGVIWLFKKHVVFVQRLILYLTIAAFFDSTAYLMANVQPDGPLCDFEAFWLSFWDWAVLLWVTCLTINLFLITVKMIRTDRYEILYHIVCWTVALAISLLPLIGDNYGPAGAWCWIKEESTAWRFFTWYGPLFIIIIAMFIMYSYIIFILNKKVKSWQGTYEPEIERNRQILKAEIRPLQAYPFIYLALSVFPLINRIQNAANPGHPIFALVILHALTSPLQGLVNAVVYGMDRETRSRLSWTQIKMSFVNRVTGDTKIKEYPVLEDTEPPPAPQGKPGNGQDDASEGDELRSPSEVHVAVSAKPKDAEMTDVNLVDDEP</sequence>
<evidence type="ECO:0000256" key="9">
    <source>
        <dbReference type="SAM" id="Phobius"/>
    </source>
</evidence>
<keyword evidence="12" id="KW-1185">Reference proteome</keyword>
<dbReference type="InterPro" id="IPR022340">
    <property type="entry name" value="GPCR_GCR1_put"/>
</dbReference>
<dbReference type="GO" id="GO:0004930">
    <property type="term" value="F:G protein-coupled receptor activity"/>
    <property type="evidence" value="ECO:0007669"/>
    <property type="project" value="UniProtKB-KW"/>
</dbReference>
<dbReference type="Gene3D" id="1.20.1070.10">
    <property type="entry name" value="Rhodopsin 7-helix transmembrane proteins"/>
    <property type="match status" value="1"/>
</dbReference>
<evidence type="ECO:0000256" key="3">
    <source>
        <dbReference type="ARBA" id="ARBA00022989"/>
    </source>
</evidence>
<evidence type="ECO:0000313" key="12">
    <source>
        <dbReference type="Proteomes" id="UP000887568"/>
    </source>
</evidence>
<evidence type="ECO:0000256" key="7">
    <source>
        <dbReference type="ARBA" id="ARBA00023224"/>
    </source>
</evidence>
<dbReference type="Pfam" id="PF05462">
    <property type="entry name" value="Dicty_CAR"/>
    <property type="match status" value="1"/>
</dbReference>
<proteinExistence type="predicted"/>
<keyword evidence="2 9" id="KW-0812">Transmembrane</keyword>
<evidence type="ECO:0000256" key="4">
    <source>
        <dbReference type="ARBA" id="ARBA00023040"/>
    </source>
</evidence>
<evidence type="ECO:0000256" key="5">
    <source>
        <dbReference type="ARBA" id="ARBA00023136"/>
    </source>
</evidence>